<evidence type="ECO:0000256" key="1">
    <source>
        <dbReference type="ARBA" id="ARBA00010016"/>
    </source>
</evidence>
<name>A0A835R561_VANPL</name>
<dbReference type="GO" id="GO:0005880">
    <property type="term" value="C:nuclear microtubule"/>
    <property type="evidence" value="ECO:0007669"/>
    <property type="project" value="TreeGrafter"/>
</dbReference>
<feature type="compositionally biased region" description="Basic residues" evidence="2">
    <location>
        <begin position="194"/>
        <end position="203"/>
    </location>
</feature>
<reference evidence="3 4" key="1">
    <citation type="journal article" date="2020" name="Nat. Food">
        <title>A phased Vanilla planifolia genome enables genetic improvement of flavour and production.</title>
        <authorList>
            <person name="Hasing T."/>
            <person name="Tang H."/>
            <person name="Brym M."/>
            <person name="Khazi F."/>
            <person name="Huang T."/>
            <person name="Chambers A.H."/>
        </authorList>
    </citation>
    <scope>NUCLEOTIDE SEQUENCE [LARGE SCALE GENOMIC DNA]</scope>
    <source>
        <tissue evidence="3">Leaf</tissue>
    </source>
</reference>
<feature type="region of interest" description="Disordered" evidence="2">
    <location>
        <begin position="1"/>
        <end position="300"/>
    </location>
</feature>
<dbReference type="GO" id="GO:0005737">
    <property type="term" value="C:cytoplasm"/>
    <property type="evidence" value="ECO:0007669"/>
    <property type="project" value="TreeGrafter"/>
</dbReference>
<accession>A0A835R561</accession>
<comment type="similarity">
    <text evidence="1">Belongs to the QWRF family.</text>
</comment>
<dbReference type="OrthoDB" id="774923at2759"/>
<proteinExistence type="inferred from homology"/>
<dbReference type="PANTHER" id="PTHR31807">
    <property type="entry name" value="AUGMIN FAMILY MEMBER"/>
    <property type="match status" value="1"/>
</dbReference>
<dbReference type="PANTHER" id="PTHR31807:SF31">
    <property type="entry name" value="QWRF MOTIF PROTEIN (DUF566)-RELATED"/>
    <property type="match status" value="1"/>
</dbReference>
<feature type="compositionally biased region" description="Basic and acidic residues" evidence="2">
    <location>
        <begin position="272"/>
        <end position="284"/>
    </location>
</feature>
<dbReference type="Proteomes" id="UP000639772">
    <property type="component" value="Unassembled WGS sequence"/>
</dbReference>
<organism evidence="3 4">
    <name type="scientific">Vanilla planifolia</name>
    <name type="common">Vanilla</name>
    <dbReference type="NCBI Taxonomy" id="51239"/>
    <lineage>
        <taxon>Eukaryota</taxon>
        <taxon>Viridiplantae</taxon>
        <taxon>Streptophyta</taxon>
        <taxon>Embryophyta</taxon>
        <taxon>Tracheophyta</taxon>
        <taxon>Spermatophyta</taxon>
        <taxon>Magnoliopsida</taxon>
        <taxon>Liliopsida</taxon>
        <taxon>Asparagales</taxon>
        <taxon>Orchidaceae</taxon>
        <taxon>Vanilloideae</taxon>
        <taxon>Vanilleae</taxon>
        <taxon>Vanilla</taxon>
    </lineage>
</organism>
<evidence type="ECO:0000313" key="3">
    <source>
        <dbReference type="EMBL" id="KAG0483883.1"/>
    </source>
</evidence>
<feature type="compositionally biased region" description="Low complexity" evidence="2">
    <location>
        <begin position="13"/>
        <end position="27"/>
    </location>
</feature>
<dbReference type="EMBL" id="JADCNM010000005">
    <property type="protein sequence ID" value="KAG0483883.1"/>
    <property type="molecule type" value="Genomic_DNA"/>
</dbReference>
<feature type="compositionally biased region" description="Polar residues" evidence="2">
    <location>
        <begin position="166"/>
        <end position="190"/>
    </location>
</feature>
<sequence>MDRRQFLQRAMFSRSSSSSGTSSSTTTTKKDSSYSTVAALPLSDSNASPLRRKSISFSPYNTYHGNDGPNSPSHPTILRPPNCPLNHSLVSTAAAASSPPLANRNPVNNSPRRLYRQRSSEESQSRGLWPASKKKNNIPAPDAGTETLGSFIDEDRRIEAEDRPTATYNTSTFSSRQRISFSDQSASTPETRGRRSLRYHIGKLRVENQLKKPGTPPSPSSSSSSSSGPQPSAPALPGRLSFNSAALTKKRSDSGLDIPSTESETPGWTPRLSRESSRRPESPARRSRSPAKGRTSGVSSLISQGLSNLFRRKSFHHAESPKPLKNAAAAGAGSPVREVIKPAKANSSPGRDNVAAAAGRSIAPIGSPARGAAAIEGEAQHRLRMMHCNLTQWRFVNAAALDVDQIKWGNTRGTLVSTWLGLSDLQLLVARKRVQLLREKHGFKLNKLLYHQTQALDRWGTTEGQHMAAICSTKDSLQAAVCRVPLTDHAKADPHILSILLQQATNLASAISENITKCNPWAQSTSPSVAELAELVAKERPLIEESHELLGLLSSLQVREESLRCQLIQLKSRQVEQAAVVEENLLAV</sequence>
<dbReference type="GO" id="GO:0051225">
    <property type="term" value="P:spindle assembly"/>
    <property type="evidence" value="ECO:0007669"/>
    <property type="project" value="TreeGrafter"/>
</dbReference>
<dbReference type="InterPro" id="IPR007573">
    <property type="entry name" value="QWRF"/>
</dbReference>
<dbReference type="AlphaFoldDB" id="A0A835R561"/>
<feature type="compositionally biased region" description="Basic and acidic residues" evidence="2">
    <location>
        <begin position="153"/>
        <end position="164"/>
    </location>
</feature>
<gene>
    <name evidence="3" type="ORF">HPP92_011967</name>
</gene>
<evidence type="ECO:0000313" key="4">
    <source>
        <dbReference type="Proteomes" id="UP000639772"/>
    </source>
</evidence>
<comment type="caution">
    <text evidence="3">The sequence shown here is derived from an EMBL/GenBank/DDBJ whole genome shotgun (WGS) entry which is preliminary data.</text>
</comment>
<feature type="compositionally biased region" description="Polar residues" evidence="2">
    <location>
        <begin position="55"/>
        <end position="74"/>
    </location>
</feature>
<evidence type="ECO:0000256" key="2">
    <source>
        <dbReference type="SAM" id="MobiDB-lite"/>
    </source>
</evidence>
<feature type="compositionally biased region" description="Low complexity" evidence="2">
    <location>
        <begin position="88"/>
        <end position="102"/>
    </location>
</feature>
<dbReference type="GO" id="GO:0008017">
    <property type="term" value="F:microtubule binding"/>
    <property type="evidence" value="ECO:0007669"/>
    <property type="project" value="TreeGrafter"/>
</dbReference>
<dbReference type="Pfam" id="PF04484">
    <property type="entry name" value="QWRF"/>
    <property type="match status" value="1"/>
</dbReference>
<protein>
    <recommendedName>
        <fullName evidence="5">QWRF motif-containing protein 2</fullName>
    </recommendedName>
</protein>
<feature type="compositionally biased region" description="Low complexity" evidence="2">
    <location>
        <begin position="220"/>
        <end position="238"/>
    </location>
</feature>
<evidence type="ECO:0008006" key="5">
    <source>
        <dbReference type="Google" id="ProtNLM"/>
    </source>
</evidence>